<dbReference type="Pfam" id="PF03797">
    <property type="entry name" value="Autotransporter"/>
    <property type="match status" value="1"/>
</dbReference>
<evidence type="ECO:0000313" key="9">
    <source>
        <dbReference type="Proteomes" id="UP000248616"/>
    </source>
</evidence>
<keyword evidence="3" id="KW-0732">Signal</keyword>
<feature type="domain" description="Autotransporter" evidence="7">
    <location>
        <begin position="907"/>
        <end position="1183"/>
    </location>
</feature>
<dbReference type="InterPro" id="IPR036709">
    <property type="entry name" value="Autotransporte_beta_dom_sf"/>
</dbReference>
<gene>
    <name evidence="8" type="ORF">B5V02_30040</name>
</gene>
<dbReference type="InterPro" id="IPR034061">
    <property type="entry name" value="Peptidases_S8_Autotransporter"/>
</dbReference>
<dbReference type="InterPro" id="IPR051048">
    <property type="entry name" value="Peptidase_S8/S53_subtilisin"/>
</dbReference>
<evidence type="ECO:0000256" key="6">
    <source>
        <dbReference type="PROSITE-ProRule" id="PRU01240"/>
    </source>
</evidence>
<dbReference type="PRINTS" id="PR00723">
    <property type="entry name" value="SUBTILISIN"/>
</dbReference>
<accession>A0A2W7BW91</accession>
<dbReference type="InterPro" id="IPR023828">
    <property type="entry name" value="Peptidase_S8_Ser-AS"/>
</dbReference>
<dbReference type="GO" id="GO:0019867">
    <property type="term" value="C:outer membrane"/>
    <property type="evidence" value="ECO:0007669"/>
    <property type="project" value="InterPro"/>
</dbReference>
<dbReference type="InterPro" id="IPR036852">
    <property type="entry name" value="Peptidase_S8/S53_dom_sf"/>
</dbReference>
<dbReference type="GO" id="GO:0006508">
    <property type="term" value="P:proteolysis"/>
    <property type="evidence" value="ECO:0007669"/>
    <property type="project" value="UniProtKB-KW"/>
</dbReference>
<evidence type="ECO:0000259" key="7">
    <source>
        <dbReference type="PROSITE" id="PS51208"/>
    </source>
</evidence>
<dbReference type="PROSITE" id="PS00138">
    <property type="entry name" value="SUBTILASE_SER"/>
    <property type="match status" value="1"/>
</dbReference>
<dbReference type="NCBIfam" id="TIGR01414">
    <property type="entry name" value="autotrans_barl"/>
    <property type="match status" value="1"/>
</dbReference>
<feature type="active site" description="Charge relay system" evidence="6">
    <location>
        <position position="372"/>
    </location>
</feature>
<dbReference type="CDD" id="cd04848">
    <property type="entry name" value="Peptidases_S8_Autotransporter_serine_protease_like"/>
    <property type="match status" value="1"/>
</dbReference>
<organism evidence="8 9">
    <name type="scientific">Mesorhizobium kowhaii</name>
    <dbReference type="NCBI Taxonomy" id="1300272"/>
    <lineage>
        <taxon>Bacteria</taxon>
        <taxon>Pseudomonadati</taxon>
        <taxon>Pseudomonadota</taxon>
        <taxon>Alphaproteobacteria</taxon>
        <taxon>Hyphomicrobiales</taxon>
        <taxon>Phyllobacteriaceae</taxon>
        <taxon>Mesorhizobium</taxon>
    </lineage>
</organism>
<dbReference type="Proteomes" id="UP000248616">
    <property type="component" value="Unassembled WGS sequence"/>
</dbReference>
<dbReference type="RefSeq" id="WP_111547703.1">
    <property type="nucleotide sequence ID" value="NZ_MZXV01000064.1"/>
</dbReference>
<evidence type="ECO:0000256" key="3">
    <source>
        <dbReference type="ARBA" id="ARBA00022729"/>
    </source>
</evidence>
<dbReference type="PROSITE" id="PS51892">
    <property type="entry name" value="SUBTILASE"/>
    <property type="match status" value="1"/>
</dbReference>
<dbReference type="InterPro" id="IPR022398">
    <property type="entry name" value="Peptidase_S8_His-AS"/>
</dbReference>
<evidence type="ECO:0000256" key="5">
    <source>
        <dbReference type="ARBA" id="ARBA00022825"/>
    </source>
</evidence>
<dbReference type="SUPFAM" id="SSF52743">
    <property type="entry name" value="Subtilisin-like"/>
    <property type="match status" value="1"/>
</dbReference>
<dbReference type="InterPro" id="IPR005546">
    <property type="entry name" value="Autotransporte_beta"/>
</dbReference>
<reference evidence="9" key="1">
    <citation type="submission" date="2017-03" db="EMBL/GenBank/DDBJ databases">
        <authorList>
            <person name="Safronova V.I."/>
            <person name="Sazanova A.L."/>
            <person name="Chirak E.R."/>
        </authorList>
    </citation>
    <scope>NUCLEOTIDE SEQUENCE [LARGE SCALE GENOMIC DNA]</scope>
    <source>
        <strain evidence="9">Ach-343</strain>
    </source>
</reference>
<evidence type="ECO:0000313" key="8">
    <source>
        <dbReference type="EMBL" id="PZV34864.1"/>
    </source>
</evidence>
<dbReference type="OrthoDB" id="9804931at2"/>
<keyword evidence="4 6" id="KW-0378">Hydrolase</keyword>
<comment type="caution">
    <text evidence="8">The sequence shown here is derived from an EMBL/GenBank/DDBJ whole genome shotgun (WGS) entry which is preliminary data.</text>
</comment>
<dbReference type="Pfam" id="PF00082">
    <property type="entry name" value="Peptidase_S8"/>
    <property type="match status" value="1"/>
</dbReference>
<dbReference type="PROSITE" id="PS51208">
    <property type="entry name" value="AUTOTRANSPORTER"/>
    <property type="match status" value="1"/>
</dbReference>
<dbReference type="Gene3D" id="3.40.50.200">
    <property type="entry name" value="Peptidase S8/S53 domain"/>
    <property type="match status" value="1"/>
</dbReference>
<feature type="active site" description="Charge relay system" evidence="6">
    <location>
        <position position="100"/>
    </location>
</feature>
<evidence type="ECO:0000256" key="1">
    <source>
        <dbReference type="ARBA" id="ARBA00011073"/>
    </source>
</evidence>
<dbReference type="SMART" id="SM00869">
    <property type="entry name" value="Autotransporter"/>
    <property type="match status" value="1"/>
</dbReference>
<dbReference type="InterPro" id="IPR013425">
    <property type="entry name" value="Autotrns_rpt"/>
</dbReference>
<evidence type="ECO:0000256" key="4">
    <source>
        <dbReference type="ARBA" id="ARBA00022801"/>
    </source>
</evidence>
<dbReference type="SUPFAM" id="SSF51126">
    <property type="entry name" value="Pectin lyase-like"/>
    <property type="match status" value="1"/>
</dbReference>
<dbReference type="GO" id="GO:0004252">
    <property type="term" value="F:serine-type endopeptidase activity"/>
    <property type="evidence" value="ECO:0007669"/>
    <property type="project" value="UniProtKB-UniRule"/>
</dbReference>
<dbReference type="InterPro" id="IPR011050">
    <property type="entry name" value="Pectin_lyase_fold/virulence"/>
</dbReference>
<proteinExistence type="inferred from homology"/>
<dbReference type="NCBIfam" id="TIGR02601">
    <property type="entry name" value="autotrns_rpt"/>
    <property type="match status" value="1"/>
</dbReference>
<keyword evidence="2 6" id="KW-0645">Protease</keyword>
<keyword evidence="5 6" id="KW-0720">Serine protease</keyword>
<dbReference type="PANTHER" id="PTHR43399">
    <property type="entry name" value="SUBTILISIN-RELATED"/>
    <property type="match status" value="1"/>
</dbReference>
<keyword evidence="9" id="KW-1185">Reference proteome</keyword>
<comment type="similarity">
    <text evidence="1 6">Belongs to the peptidase S8 family.</text>
</comment>
<dbReference type="Pfam" id="PF12951">
    <property type="entry name" value="PATR"/>
    <property type="match status" value="1"/>
</dbReference>
<dbReference type="AlphaFoldDB" id="A0A2W7BW91"/>
<sequence length="1183" mass="124092">MTFYDLCTKSSAHPRCLPTFAKYLKTTALTATLLAAASAASEAQRYVRADGSTTSDLEAARASWRHDVEFNGNVGLGGINADAAYALGFTGKGAKIGFIDQPVWAAHPEFAGRLTFLPTSGTRVYTDPYFPVKAGDPFFADGRQFIDGTGEISAHGTHVAGIAGANRDGVGTMGVAFDAKLFAANNYDPGPEDGRVRGNDGAVYGAAWQAMIDAGVDIVTNSWVIGLPGPSWSYTQAYAQFQEIEAIRGTPDGGAYDGAIKAARSGIVVEMSAGNDHGQEPDAMAGLASFVPDIEKYWLTTMSVVADAENPQGYSKSSFSSNCGYAKYYCVAAPGTKINSSFPAGDSTGLKPGDIVNDDRLHPAYGKFSGTSMAGPFASGAFGVLKERYPYLANGEINEILKTTSADLGDAGVDEVFGWGRIDLEKALKGPGQFLERFEAKLPGFYRGSGEDIWSNDISQDALDQRKGEDQRTIADWQAKKVAERWQNGVREEAIQKIRNDVAAEVTPDAFNEAIELVRVREQASEGGSKKAIYAAENAMRANPIAVSLFNAFQATAPNTSIWQTAQFVDFTGTPEGSLDRIRGTIAEERVAGAISEFNAHEALVSKLTAKLTDPNNYLGGLTKSGAGTLRLTGHSTYRGDTLINGGLFAVDGSITSKVVVNKLGTLGGIGAVGGIDVAGGGVVSPGNSIGTLTSTGDVIFNKDSALHIEVGANKGDRLVVKGATTLLGGVVVITPEAGATPQQRLKALMDRTYTIITSTGGVSGQFDGTQGFSFFDTTLSYLQNEVHLNVSRNGRGFADFALTRNQKTTAAALEALGLGNAIHDTVALATPADSLSAAYQSLSGEIHATLKGVLAQDGQFIGQAAIDRVRSGFGGVAGRPQSTVEPAEYGAETAPTRSDAIAAMQPTRHGITLWGEAYGSWAHVGSDGNASDFNRHLGGIATGIDGMVNETWRLGLLLGHGSTALNSTTGHASVDSYQVGLYGGAQWDAVGLRVGATFAQHEIDTTRHAMLPGGVVNRHASSYDGQTVQLFGETGYRLDTGYGAIEPFAGARYVHLRSNGIQEDGGPTALTGPSSSTDLGVTRLGLRFSQEFLARENTVLTVRGMLGWNHAFGDVSAQQSLAFAGGQAFMVEGLSVARDALVVEAGFDVGIVANAKVGLSYAGQFSRDVSENGIKADLTVGF</sequence>
<dbReference type="InterPro" id="IPR015500">
    <property type="entry name" value="Peptidase_S8_subtilisin-rel"/>
</dbReference>
<dbReference type="PROSITE" id="PS00137">
    <property type="entry name" value="SUBTILASE_HIS"/>
    <property type="match status" value="1"/>
</dbReference>
<evidence type="ECO:0000256" key="2">
    <source>
        <dbReference type="ARBA" id="ARBA00022670"/>
    </source>
</evidence>
<feature type="active site" description="Charge relay system" evidence="6">
    <location>
        <position position="155"/>
    </location>
</feature>
<protein>
    <recommendedName>
        <fullName evidence="7">Autotransporter domain-containing protein</fullName>
    </recommendedName>
</protein>
<dbReference type="SUPFAM" id="SSF103515">
    <property type="entry name" value="Autotransporter"/>
    <property type="match status" value="1"/>
</dbReference>
<dbReference type="EMBL" id="MZXV01000064">
    <property type="protein sequence ID" value="PZV34864.1"/>
    <property type="molecule type" value="Genomic_DNA"/>
</dbReference>
<dbReference type="InterPro" id="IPR000209">
    <property type="entry name" value="Peptidase_S8/S53_dom"/>
</dbReference>
<name>A0A2W7BW91_9HYPH</name>
<dbReference type="Gene3D" id="2.40.128.130">
    <property type="entry name" value="Autotransporter beta-domain"/>
    <property type="match status" value="1"/>
</dbReference>
<dbReference type="InterPro" id="IPR006315">
    <property type="entry name" value="OM_autotransptr_brl_dom"/>
</dbReference>
<dbReference type="PANTHER" id="PTHR43399:SF4">
    <property type="entry name" value="CELL WALL-ASSOCIATED PROTEASE"/>
    <property type="match status" value="1"/>
</dbReference>